<dbReference type="SMART" id="SM00852">
    <property type="entry name" value="MoCF_biosynth"/>
    <property type="match status" value="1"/>
</dbReference>
<name>A0A1T3NY62_9ACTN</name>
<feature type="compositionally biased region" description="Gly residues" evidence="3">
    <location>
        <begin position="166"/>
        <end position="220"/>
    </location>
</feature>
<dbReference type="OrthoDB" id="9794429at2"/>
<evidence type="ECO:0000256" key="2">
    <source>
        <dbReference type="ARBA" id="ARBA00023150"/>
    </source>
</evidence>
<organism evidence="5 6">
    <name type="scientific">Embleya scabrispora</name>
    <dbReference type="NCBI Taxonomy" id="159449"/>
    <lineage>
        <taxon>Bacteria</taxon>
        <taxon>Bacillati</taxon>
        <taxon>Actinomycetota</taxon>
        <taxon>Actinomycetes</taxon>
        <taxon>Kitasatosporales</taxon>
        <taxon>Streptomycetaceae</taxon>
        <taxon>Embleya</taxon>
    </lineage>
</organism>
<dbReference type="SUPFAM" id="SSF53218">
    <property type="entry name" value="Molybdenum cofactor biosynthesis proteins"/>
    <property type="match status" value="1"/>
</dbReference>
<evidence type="ECO:0000313" key="5">
    <source>
        <dbReference type="EMBL" id="OPC81610.1"/>
    </source>
</evidence>
<dbReference type="InterPro" id="IPR051920">
    <property type="entry name" value="MPT_Adenylyltrnsfr/MoaC-Rel"/>
</dbReference>
<dbReference type="Proteomes" id="UP000190037">
    <property type="component" value="Unassembled WGS sequence"/>
</dbReference>
<keyword evidence="2" id="KW-0501">Molybdenum cofactor biosynthesis</keyword>
<dbReference type="InterPro" id="IPR036425">
    <property type="entry name" value="MoaB/Mog-like_dom_sf"/>
</dbReference>
<dbReference type="NCBIfam" id="TIGR00177">
    <property type="entry name" value="molyb_syn"/>
    <property type="match status" value="1"/>
</dbReference>
<dbReference type="Pfam" id="PF00994">
    <property type="entry name" value="MoCF_biosynth"/>
    <property type="match status" value="1"/>
</dbReference>
<reference evidence="5 6" key="1">
    <citation type="submission" date="2017-03" db="EMBL/GenBank/DDBJ databases">
        <title>Draft genome sequence of Streptomyces scabrisporus NF3, endophyte isolated from Amphipterygium adstringens.</title>
        <authorList>
            <person name="Vazquez M."/>
            <person name="Ceapa C.D."/>
            <person name="Rodriguez Luna D."/>
            <person name="Sanchez Esquivel S."/>
        </authorList>
    </citation>
    <scope>NUCLEOTIDE SEQUENCE [LARGE SCALE GENOMIC DNA]</scope>
    <source>
        <strain evidence="5 6">NF3</strain>
    </source>
</reference>
<dbReference type="PANTHER" id="PTHR43764:SF1">
    <property type="entry name" value="MOLYBDOPTERIN MOLYBDOTRANSFERASE"/>
    <property type="match status" value="1"/>
</dbReference>
<dbReference type="STRING" id="159449.B4N89_12210"/>
<comment type="caution">
    <text evidence="5">The sequence shown here is derived from an EMBL/GenBank/DDBJ whole genome shotgun (WGS) entry which is preliminary data.</text>
</comment>
<proteinExistence type="predicted"/>
<dbReference type="EMBL" id="MWQN01000001">
    <property type="protein sequence ID" value="OPC81610.1"/>
    <property type="molecule type" value="Genomic_DNA"/>
</dbReference>
<evidence type="ECO:0000259" key="4">
    <source>
        <dbReference type="SMART" id="SM00852"/>
    </source>
</evidence>
<comment type="pathway">
    <text evidence="1">Cofactor biosynthesis; molybdopterin biosynthesis.</text>
</comment>
<accession>A0A1T3NY62</accession>
<evidence type="ECO:0000256" key="1">
    <source>
        <dbReference type="ARBA" id="ARBA00005046"/>
    </source>
</evidence>
<dbReference type="UniPathway" id="UPA00344"/>
<dbReference type="PANTHER" id="PTHR43764">
    <property type="entry name" value="MOLYBDENUM COFACTOR BIOSYNTHESIS"/>
    <property type="match status" value="1"/>
</dbReference>
<sequence>MRAMVITVSTRAAAGTYQDESGPVIVRGLQQMGFETRGPQIVPDGEPVAQALRDACAGHYDVIITTGGTGLNPFDQTPQMTSRVISFEVPGIAEAIRMENFDKVPTSILSRGIAGVAITQDSHWTYRSLIVNLPGSPGGAQDGITVLAKVLPHVVSQLQGGDHARGGGFGGGAGGGGFGGGGPQQAPPGGGGYQGGYGAGGGYQGGGGGGGYQGGGGYGGAQQPPWGTR</sequence>
<feature type="region of interest" description="Disordered" evidence="3">
    <location>
        <begin position="161"/>
        <end position="229"/>
    </location>
</feature>
<evidence type="ECO:0000313" key="6">
    <source>
        <dbReference type="Proteomes" id="UP000190037"/>
    </source>
</evidence>
<dbReference type="InterPro" id="IPR008284">
    <property type="entry name" value="MoCF_biosynth_CS"/>
</dbReference>
<protein>
    <recommendedName>
        <fullName evidence="4">MoaB/Mog domain-containing protein</fullName>
    </recommendedName>
</protein>
<dbReference type="PROSITE" id="PS01078">
    <property type="entry name" value="MOCF_BIOSYNTHESIS_1"/>
    <property type="match status" value="1"/>
</dbReference>
<dbReference type="InterPro" id="IPR001453">
    <property type="entry name" value="MoaB/Mog_dom"/>
</dbReference>
<feature type="domain" description="MoaB/Mog" evidence="4">
    <location>
        <begin position="4"/>
        <end position="154"/>
    </location>
</feature>
<dbReference type="GO" id="GO:0006777">
    <property type="term" value="P:Mo-molybdopterin cofactor biosynthetic process"/>
    <property type="evidence" value="ECO:0007669"/>
    <property type="project" value="UniProtKB-KW"/>
</dbReference>
<dbReference type="CDD" id="cd00886">
    <property type="entry name" value="MogA_MoaB"/>
    <property type="match status" value="1"/>
</dbReference>
<dbReference type="Gene3D" id="3.40.980.10">
    <property type="entry name" value="MoaB/Mog-like domain"/>
    <property type="match status" value="1"/>
</dbReference>
<gene>
    <name evidence="5" type="ORF">B4N89_12210</name>
</gene>
<keyword evidence="6" id="KW-1185">Reference proteome</keyword>
<dbReference type="eggNOG" id="COG0521">
    <property type="taxonomic scope" value="Bacteria"/>
</dbReference>
<evidence type="ECO:0000256" key="3">
    <source>
        <dbReference type="SAM" id="MobiDB-lite"/>
    </source>
</evidence>
<dbReference type="AlphaFoldDB" id="A0A1T3NY62"/>